<evidence type="ECO:0000256" key="1">
    <source>
        <dbReference type="SAM" id="SignalP"/>
    </source>
</evidence>
<name>A0AAN8NHJ4_9PEZI</name>
<comment type="caution">
    <text evidence="2">The sequence shown here is derived from an EMBL/GenBank/DDBJ whole genome shotgun (WGS) entry which is preliminary data.</text>
</comment>
<feature type="chain" id="PRO_5042883242" evidence="1">
    <location>
        <begin position="20"/>
        <end position="106"/>
    </location>
</feature>
<keyword evidence="3" id="KW-1185">Reference proteome</keyword>
<reference evidence="2 3" key="1">
    <citation type="submission" date="2019-10" db="EMBL/GenBank/DDBJ databases">
        <authorList>
            <person name="Palmer J.M."/>
        </authorList>
    </citation>
    <scope>NUCLEOTIDE SEQUENCE [LARGE SCALE GENOMIC DNA]</scope>
    <source>
        <strain evidence="2 3">TWF506</strain>
    </source>
</reference>
<proteinExistence type="predicted"/>
<evidence type="ECO:0000313" key="2">
    <source>
        <dbReference type="EMBL" id="KAK6508417.1"/>
    </source>
</evidence>
<feature type="signal peptide" evidence="1">
    <location>
        <begin position="1"/>
        <end position="19"/>
    </location>
</feature>
<organism evidence="2 3">
    <name type="scientific">Arthrobotrys conoides</name>
    <dbReference type="NCBI Taxonomy" id="74498"/>
    <lineage>
        <taxon>Eukaryota</taxon>
        <taxon>Fungi</taxon>
        <taxon>Dikarya</taxon>
        <taxon>Ascomycota</taxon>
        <taxon>Pezizomycotina</taxon>
        <taxon>Orbiliomycetes</taxon>
        <taxon>Orbiliales</taxon>
        <taxon>Orbiliaceae</taxon>
        <taxon>Arthrobotrys</taxon>
    </lineage>
</organism>
<dbReference type="Proteomes" id="UP001307849">
    <property type="component" value="Unassembled WGS sequence"/>
</dbReference>
<dbReference type="EMBL" id="JAVHJM010000008">
    <property type="protein sequence ID" value="KAK6508417.1"/>
    <property type="molecule type" value="Genomic_DNA"/>
</dbReference>
<dbReference type="AlphaFoldDB" id="A0AAN8NHJ4"/>
<gene>
    <name evidence="2" type="ORF">TWF506_010510</name>
</gene>
<keyword evidence="1" id="KW-0732">Signal</keyword>
<protein>
    <submittedName>
        <fullName evidence="2">Uncharacterized protein</fullName>
    </submittedName>
</protein>
<evidence type="ECO:0000313" key="3">
    <source>
        <dbReference type="Proteomes" id="UP001307849"/>
    </source>
</evidence>
<sequence>MHFSLSLIPLVALVGSTIATAPAVTPLAKLDKRQVLLMPANNAGCPSTLVIGLRVILPVDLDFIRFMSTTTSTRSHTLDCGFQSGCTRGKILTAQAVYDFRNNNNS</sequence>
<accession>A0AAN8NHJ4</accession>